<feature type="transmembrane region" description="Helical" evidence="8">
    <location>
        <begin position="205"/>
        <end position="223"/>
    </location>
</feature>
<dbReference type="PANTHER" id="PTHR43520:SF8">
    <property type="entry name" value="P-TYPE CU(+) TRANSPORTER"/>
    <property type="match status" value="1"/>
</dbReference>
<evidence type="ECO:0000313" key="11">
    <source>
        <dbReference type="EMBL" id="SFN81007.1"/>
    </source>
</evidence>
<keyword evidence="5" id="KW-1278">Translocase</keyword>
<dbReference type="SUPFAM" id="SSF56784">
    <property type="entry name" value="HAD-like"/>
    <property type="match status" value="1"/>
</dbReference>
<feature type="transmembrane region" description="Helical" evidence="8">
    <location>
        <begin position="417"/>
        <end position="435"/>
    </location>
</feature>
<organism evidence="11 12">
    <name type="scientific">Paenimyroides ummariense</name>
    <dbReference type="NCBI Taxonomy" id="913024"/>
    <lineage>
        <taxon>Bacteria</taxon>
        <taxon>Pseudomonadati</taxon>
        <taxon>Bacteroidota</taxon>
        <taxon>Flavobacteriia</taxon>
        <taxon>Flavobacteriales</taxon>
        <taxon>Flavobacteriaceae</taxon>
        <taxon>Paenimyroides</taxon>
    </lineage>
</organism>
<evidence type="ECO:0000259" key="10">
    <source>
        <dbReference type="Pfam" id="PF12156"/>
    </source>
</evidence>
<dbReference type="GO" id="GO:0005507">
    <property type="term" value="F:copper ion binding"/>
    <property type="evidence" value="ECO:0007669"/>
    <property type="project" value="TreeGrafter"/>
</dbReference>
<keyword evidence="7 8" id="KW-0472">Membrane</keyword>
<dbReference type="EMBL" id="FOVI01000011">
    <property type="protein sequence ID" value="SFN81007.1"/>
    <property type="molecule type" value="Genomic_DNA"/>
</dbReference>
<feature type="transmembrane region" description="Helical" evidence="8">
    <location>
        <begin position="761"/>
        <end position="785"/>
    </location>
</feature>
<feature type="transmembrane region" description="Helical" evidence="8">
    <location>
        <begin position="737"/>
        <end position="755"/>
    </location>
</feature>
<keyword evidence="3 8" id="KW-0812">Transmembrane</keyword>
<protein>
    <submittedName>
        <fullName evidence="11">Cu+-exporting ATPase</fullName>
    </submittedName>
</protein>
<dbReference type="InterPro" id="IPR036412">
    <property type="entry name" value="HAD-like_sf"/>
</dbReference>
<gene>
    <name evidence="11" type="ORF">SAMN05421741_11162</name>
</gene>
<dbReference type="InterPro" id="IPR059000">
    <property type="entry name" value="ATPase_P-type_domA"/>
</dbReference>
<evidence type="ECO:0000256" key="6">
    <source>
        <dbReference type="ARBA" id="ARBA00022989"/>
    </source>
</evidence>
<evidence type="ECO:0000256" key="5">
    <source>
        <dbReference type="ARBA" id="ARBA00022967"/>
    </source>
</evidence>
<feature type="transmembrane region" description="Helical" evidence="8">
    <location>
        <begin position="235"/>
        <end position="258"/>
    </location>
</feature>
<dbReference type="PANTHER" id="PTHR43520">
    <property type="entry name" value="ATP7, ISOFORM B"/>
    <property type="match status" value="1"/>
</dbReference>
<dbReference type="SUPFAM" id="SSF81665">
    <property type="entry name" value="Calcium ATPase, transmembrane domain M"/>
    <property type="match status" value="1"/>
</dbReference>
<feature type="domain" description="P-type ATPase A" evidence="9">
    <location>
        <begin position="300"/>
        <end position="394"/>
    </location>
</feature>
<dbReference type="STRING" id="913024.SAMN05421741_11162"/>
<comment type="subcellular location">
    <subcellularLocation>
        <location evidence="1">Endomembrane system</location>
        <topology evidence="1">Multi-pass membrane protein</topology>
    </subcellularLocation>
</comment>
<dbReference type="OrthoDB" id="1521937at2"/>
<name>A0A1I5C260_9FLAO</name>
<dbReference type="RefSeq" id="WP_091522995.1">
    <property type="nucleotide sequence ID" value="NZ_FOVI01000011.1"/>
</dbReference>
<keyword evidence="6 8" id="KW-1133">Transmembrane helix</keyword>
<dbReference type="InterPro" id="IPR023299">
    <property type="entry name" value="ATPase_P-typ_cyto_dom_N"/>
</dbReference>
<dbReference type="GO" id="GO:0012505">
    <property type="term" value="C:endomembrane system"/>
    <property type="evidence" value="ECO:0007669"/>
    <property type="project" value="UniProtKB-SubCell"/>
</dbReference>
<dbReference type="GO" id="GO:0016020">
    <property type="term" value="C:membrane"/>
    <property type="evidence" value="ECO:0007669"/>
    <property type="project" value="InterPro"/>
</dbReference>
<evidence type="ECO:0000256" key="3">
    <source>
        <dbReference type="ARBA" id="ARBA00022692"/>
    </source>
</evidence>
<dbReference type="Gene3D" id="3.40.1110.10">
    <property type="entry name" value="Calcium-transporting ATPase, cytoplasmic domain N"/>
    <property type="match status" value="1"/>
</dbReference>
<dbReference type="PRINTS" id="PR00943">
    <property type="entry name" value="CUATPASE"/>
</dbReference>
<evidence type="ECO:0000256" key="2">
    <source>
        <dbReference type="ARBA" id="ARBA00006024"/>
    </source>
</evidence>
<feature type="transmembrane region" description="Helical" evidence="8">
    <location>
        <begin position="166"/>
        <end position="185"/>
    </location>
</feature>
<evidence type="ECO:0000256" key="8">
    <source>
        <dbReference type="SAM" id="Phobius"/>
    </source>
</evidence>
<dbReference type="NCBIfam" id="TIGR01494">
    <property type="entry name" value="ATPase_P-type"/>
    <property type="match status" value="1"/>
</dbReference>
<dbReference type="InterPro" id="IPR023214">
    <property type="entry name" value="HAD_sf"/>
</dbReference>
<dbReference type="Gene3D" id="3.30.70.100">
    <property type="match status" value="1"/>
</dbReference>
<dbReference type="AlphaFoldDB" id="A0A1I5C260"/>
<keyword evidence="12" id="KW-1185">Reference proteome</keyword>
<feature type="domain" description="Putative metal-binding" evidence="10">
    <location>
        <begin position="3"/>
        <end position="76"/>
    </location>
</feature>
<dbReference type="GO" id="GO:0043682">
    <property type="term" value="F:P-type divalent copper transporter activity"/>
    <property type="evidence" value="ECO:0007669"/>
    <property type="project" value="TreeGrafter"/>
</dbReference>
<sequence length="790" mass="89021">MLNCYHCGNDIVKNEVIVFNDKDFCCKGCQTVYDLFSENGLGTYYDFEKNPGAAPKDFGSKYNYLDNTDIADKLLDFKEGSTQIIRLYIPYIHCSSCIWILENLNTLNPAVTHSQVVFSQKKVSITYNSENISLKNLVLLLASIGYEPYISLEQYDAKPKLIDRGLLYKIGVAFFGFGNVMLLSFPEYFNVEDVWMHQYRDFFRYFNILLALPVFLYSATPYYKSAYHSIKTKAYNIDIPMALGIIVMFVRSLVDIFFQDGAGFLDSMCGLVFFMLSGKLIQQTTYNFLSFERDYKSYFPIAVTKIDQQKEIPIQVYEIERGNQLLIRNEELIPVDAILLSDTAFIDYSFVTGEAVPVEKKSGDKIYAGGKQVGNAVTVEAINTVSQSYLTQLWSNEVFQKKVSQKIQTITDKASHIFTPALLTIAIIGFIGWSFTSFNNAFNVLTAVLIVACPCALALTAPYTWGNVIRLMGKRKFYLKNTAVIEQLSKVDTVVFDKTGTLTSNTNQQIKYVGDPLSKDDLTAVKNIVRGSNHPLSRRLYLILPETSIEKPVHYQEVAGKGIEGSFKDQTLKIGSANWVGATDASEINQTKVYISINNKIKGFYVFENKYREGIKELFDTLKNRNYKLYVLSGDNNGEQRMLERLVPENTRLIFNQKPDDKLNFIKNLQLANHNVLMIGDGLNDAGALAQSDIGISISENVNVFTPASDAIIDASVFTKLPYFLNFAKNAMKTIKMSYCFAITYNIVGLSFALSNNLSPLVAAIIMPVSTATIISFVTVMSNYFERKSK</sequence>
<dbReference type="GO" id="GO:0005524">
    <property type="term" value="F:ATP binding"/>
    <property type="evidence" value="ECO:0007669"/>
    <property type="project" value="InterPro"/>
</dbReference>
<dbReference type="InterPro" id="IPR021993">
    <property type="entry name" value="ATPase-cat-bd"/>
</dbReference>
<dbReference type="Pfam" id="PF00122">
    <property type="entry name" value="E1-E2_ATPase"/>
    <property type="match status" value="1"/>
</dbReference>
<evidence type="ECO:0000256" key="4">
    <source>
        <dbReference type="ARBA" id="ARBA00022723"/>
    </source>
</evidence>
<feature type="transmembrane region" description="Helical" evidence="8">
    <location>
        <begin position="264"/>
        <end position="281"/>
    </location>
</feature>
<dbReference type="SUPFAM" id="SSF55008">
    <property type="entry name" value="HMA, heavy metal-associated domain"/>
    <property type="match status" value="1"/>
</dbReference>
<feature type="transmembrane region" description="Helical" evidence="8">
    <location>
        <begin position="441"/>
        <end position="465"/>
    </location>
</feature>
<dbReference type="Gene3D" id="3.40.50.1000">
    <property type="entry name" value="HAD superfamily/HAD-like"/>
    <property type="match status" value="1"/>
</dbReference>
<dbReference type="InterPro" id="IPR018303">
    <property type="entry name" value="ATPase_P-typ_P_site"/>
</dbReference>
<dbReference type="InterPro" id="IPR036163">
    <property type="entry name" value="HMA_dom_sf"/>
</dbReference>
<dbReference type="PROSITE" id="PS00154">
    <property type="entry name" value="ATPASE_E1_E2"/>
    <property type="match status" value="1"/>
</dbReference>
<proteinExistence type="inferred from homology"/>
<dbReference type="InterPro" id="IPR008250">
    <property type="entry name" value="ATPase_P-typ_transduc_dom_A_sf"/>
</dbReference>
<comment type="similarity">
    <text evidence="2">Belongs to the cation transport ATPase (P-type) (TC 3.A.3) family. Type IB subfamily.</text>
</comment>
<dbReference type="InterPro" id="IPR001757">
    <property type="entry name" value="P_typ_ATPase"/>
</dbReference>
<accession>A0A1I5C260</accession>
<dbReference type="Proteomes" id="UP000199036">
    <property type="component" value="Unassembled WGS sequence"/>
</dbReference>
<dbReference type="Pfam" id="PF00702">
    <property type="entry name" value="Hydrolase"/>
    <property type="match status" value="1"/>
</dbReference>
<dbReference type="InterPro" id="IPR023298">
    <property type="entry name" value="ATPase_P-typ_TM_dom_sf"/>
</dbReference>
<dbReference type="GO" id="GO:0055070">
    <property type="term" value="P:copper ion homeostasis"/>
    <property type="evidence" value="ECO:0007669"/>
    <property type="project" value="TreeGrafter"/>
</dbReference>
<evidence type="ECO:0000313" key="12">
    <source>
        <dbReference type="Proteomes" id="UP000199036"/>
    </source>
</evidence>
<dbReference type="Pfam" id="PF12156">
    <property type="entry name" value="ATPase-cat_bd"/>
    <property type="match status" value="1"/>
</dbReference>
<reference evidence="12" key="1">
    <citation type="submission" date="2016-10" db="EMBL/GenBank/DDBJ databases">
        <authorList>
            <person name="Varghese N."/>
            <person name="Submissions S."/>
        </authorList>
    </citation>
    <scope>NUCLEOTIDE SEQUENCE [LARGE SCALE GENOMIC DNA]</scope>
    <source>
        <strain evidence="12">DS-12</strain>
    </source>
</reference>
<evidence type="ECO:0000256" key="7">
    <source>
        <dbReference type="ARBA" id="ARBA00023136"/>
    </source>
</evidence>
<dbReference type="PRINTS" id="PR00119">
    <property type="entry name" value="CATATPASE"/>
</dbReference>
<evidence type="ECO:0000256" key="1">
    <source>
        <dbReference type="ARBA" id="ARBA00004127"/>
    </source>
</evidence>
<dbReference type="Gene3D" id="2.70.150.10">
    <property type="entry name" value="Calcium-transporting ATPase, cytoplasmic transduction domain A"/>
    <property type="match status" value="1"/>
</dbReference>
<dbReference type="GO" id="GO:0016887">
    <property type="term" value="F:ATP hydrolysis activity"/>
    <property type="evidence" value="ECO:0007669"/>
    <property type="project" value="InterPro"/>
</dbReference>
<evidence type="ECO:0000259" key="9">
    <source>
        <dbReference type="Pfam" id="PF00122"/>
    </source>
</evidence>
<keyword evidence="4" id="KW-0479">Metal-binding</keyword>
<dbReference type="SUPFAM" id="SSF81653">
    <property type="entry name" value="Calcium ATPase, transduction domain A"/>
    <property type="match status" value="1"/>
</dbReference>